<gene>
    <name evidence="1" type="ORF">PLEPLA_LOCUS34561</name>
</gene>
<proteinExistence type="predicted"/>
<reference evidence="1" key="1">
    <citation type="submission" date="2020-03" db="EMBL/GenBank/DDBJ databases">
        <authorList>
            <person name="Weist P."/>
        </authorList>
    </citation>
    <scope>NUCLEOTIDE SEQUENCE</scope>
</reference>
<dbReference type="Proteomes" id="UP001153269">
    <property type="component" value="Unassembled WGS sequence"/>
</dbReference>
<dbReference type="EMBL" id="CADEAL010003927">
    <property type="protein sequence ID" value="CAB1446841.1"/>
    <property type="molecule type" value="Genomic_DNA"/>
</dbReference>
<organism evidence="1 2">
    <name type="scientific">Pleuronectes platessa</name>
    <name type="common">European plaice</name>
    <dbReference type="NCBI Taxonomy" id="8262"/>
    <lineage>
        <taxon>Eukaryota</taxon>
        <taxon>Metazoa</taxon>
        <taxon>Chordata</taxon>
        <taxon>Craniata</taxon>
        <taxon>Vertebrata</taxon>
        <taxon>Euteleostomi</taxon>
        <taxon>Actinopterygii</taxon>
        <taxon>Neopterygii</taxon>
        <taxon>Teleostei</taxon>
        <taxon>Neoteleostei</taxon>
        <taxon>Acanthomorphata</taxon>
        <taxon>Carangaria</taxon>
        <taxon>Pleuronectiformes</taxon>
        <taxon>Pleuronectoidei</taxon>
        <taxon>Pleuronectidae</taxon>
        <taxon>Pleuronectes</taxon>
    </lineage>
</organism>
<protein>
    <submittedName>
        <fullName evidence="1">Uncharacterized protein</fullName>
    </submittedName>
</protein>
<comment type="caution">
    <text evidence="1">The sequence shown here is derived from an EMBL/GenBank/DDBJ whole genome shotgun (WGS) entry which is preliminary data.</text>
</comment>
<sequence>MTLWSPEFLRHYSGGSDSTSELTSESSQSTCIHDCLLQQSLALELLNPVALGKESVLDPSASEIDASLGPLHPAYWESMTASEADWYPREFEVYSGTAYPNGRACSSMILTWRERKGKRTPLDKLKRRRHMGEDGLACSKWPQGSHFPQCSNSPGSSLSICPFCVSSYRINVPQLSPSMFFYPSHHPPGAAIHCQTFTHPHRSIQVKECVISQNNQQENRQSLSSIQLALNHRPGSFLPSGGPIVSDVVTSLSRATRRRRDISA</sequence>
<evidence type="ECO:0000313" key="2">
    <source>
        <dbReference type="Proteomes" id="UP001153269"/>
    </source>
</evidence>
<dbReference type="AlphaFoldDB" id="A0A9N7VCJ6"/>
<evidence type="ECO:0000313" key="1">
    <source>
        <dbReference type="EMBL" id="CAB1446841.1"/>
    </source>
</evidence>
<keyword evidence="2" id="KW-1185">Reference proteome</keyword>
<accession>A0A9N7VCJ6</accession>
<name>A0A9N7VCJ6_PLEPL</name>